<accession>A0A6I5KPM8</accession>
<gene>
    <name evidence="1" type="ORF">GTK07_05850</name>
</gene>
<proteinExistence type="predicted"/>
<evidence type="ECO:0000313" key="2">
    <source>
        <dbReference type="Proteomes" id="UP000468707"/>
    </source>
</evidence>
<dbReference type="RefSeq" id="WP_163633992.1">
    <property type="nucleotide sequence ID" value="NZ_JAAAMI010000002.1"/>
</dbReference>
<comment type="caution">
    <text evidence="1">The sequence shown here is derived from an EMBL/GenBank/DDBJ whole genome shotgun (WGS) entry which is preliminary data.</text>
</comment>
<evidence type="ECO:0000313" key="1">
    <source>
        <dbReference type="EMBL" id="NDV42844.1"/>
    </source>
</evidence>
<protein>
    <submittedName>
        <fullName evidence="1">Uncharacterized protein</fullName>
    </submittedName>
</protein>
<dbReference type="EMBL" id="JAAAMI010000002">
    <property type="protein sequence ID" value="NDV42844.1"/>
    <property type="molecule type" value="Genomic_DNA"/>
</dbReference>
<name>A0A6I5KPM8_9FLAO</name>
<organism evidence="1 2">
    <name type="scientific">Flagellimonas sediminis</name>
    <dbReference type="NCBI Taxonomy" id="2696468"/>
    <lineage>
        <taxon>Bacteria</taxon>
        <taxon>Pseudomonadati</taxon>
        <taxon>Bacteroidota</taxon>
        <taxon>Flavobacteriia</taxon>
        <taxon>Flavobacteriales</taxon>
        <taxon>Flavobacteriaceae</taxon>
        <taxon>Flagellimonas</taxon>
    </lineage>
</organism>
<sequence length="52" mass="6019">MKNLKNYHVEELDLSNSKQTEGGVINFLIGGFLLGRRVEYMKNGGDFFDFYL</sequence>
<dbReference type="Proteomes" id="UP000468707">
    <property type="component" value="Unassembled WGS sequence"/>
</dbReference>
<reference evidence="1 2" key="1">
    <citation type="submission" date="2020-01" db="EMBL/GenBank/DDBJ databases">
        <title>Muricauda sediminis sp.nov. 40Bstr401.</title>
        <authorList>
            <person name="Xue Z."/>
            <person name="Zhu S."/>
            <person name="Ren N."/>
            <person name="Chen T."/>
            <person name="Chen X."/>
            <person name="Chen J."/>
            <person name="Yang J."/>
        </authorList>
    </citation>
    <scope>NUCLEOTIDE SEQUENCE [LARGE SCALE GENOMIC DNA]</scope>
    <source>
        <strain evidence="1 2">40Bstr401</strain>
    </source>
</reference>
<keyword evidence="2" id="KW-1185">Reference proteome</keyword>
<dbReference type="AlphaFoldDB" id="A0A6I5KPM8"/>